<dbReference type="InterPro" id="IPR003593">
    <property type="entry name" value="AAA+_ATPase"/>
</dbReference>
<evidence type="ECO:0000313" key="4">
    <source>
        <dbReference type="EMBL" id="BDP44278.1"/>
    </source>
</evidence>
<dbReference type="PROSITE" id="PS00211">
    <property type="entry name" value="ABC_TRANSPORTER_1"/>
    <property type="match status" value="2"/>
</dbReference>
<evidence type="ECO:0000259" key="3">
    <source>
        <dbReference type="SMART" id="SM00382"/>
    </source>
</evidence>
<organism evidence="4 5">
    <name type="scientific">Deinococcus aetherius</name>
    <dbReference type="NCBI Taxonomy" id="200252"/>
    <lineage>
        <taxon>Bacteria</taxon>
        <taxon>Thermotogati</taxon>
        <taxon>Deinococcota</taxon>
        <taxon>Deinococci</taxon>
        <taxon>Deinococcales</taxon>
        <taxon>Deinococcaceae</taxon>
        <taxon>Deinococcus</taxon>
    </lineage>
</organism>
<dbReference type="EMBL" id="AP026562">
    <property type="protein sequence ID" value="BDP44278.1"/>
    <property type="molecule type" value="Genomic_DNA"/>
</dbReference>
<protein>
    <submittedName>
        <fullName evidence="4">Sugar ABC transporter ATP-binding protein</fullName>
    </submittedName>
</protein>
<proteinExistence type="predicted"/>
<dbReference type="GO" id="GO:0005524">
    <property type="term" value="F:ATP binding"/>
    <property type="evidence" value="ECO:0007669"/>
    <property type="project" value="UniProtKB-KW"/>
</dbReference>
<dbReference type="CDD" id="cd03215">
    <property type="entry name" value="ABC_Carb_Monos_II"/>
    <property type="match status" value="1"/>
</dbReference>
<evidence type="ECO:0000256" key="1">
    <source>
        <dbReference type="ARBA" id="ARBA00022741"/>
    </source>
</evidence>
<feature type="domain" description="AAA+ ATPase" evidence="3">
    <location>
        <begin position="40"/>
        <end position="233"/>
    </location>
</feature>
<dbReference type="RefSeq" id="WP_264778138.1">
    <property type="nucleotide sequence ID" value="NZ_AP026562.1"/>
</dbReference>
<keyword evidence="4" id="KW-0614">Plasmid</keyword>
<dbReference type="Gene3D" id="3.40.50.300">
    <property type="entry name" value="P-loop containing nucleotide triphosphate hydrolases"/>
    <property type="match status" value="2"/>
</dbReference>
<evidence type="ECO:0000256" key="2">
    <source>
        <dbReference type="ARBA" id="ARBA00022840"/>
    </source>
</evidence>
<dbReference type="InterPro" id="IPR017871">
    <property type="entry name" value="ABC_transporter-like_CS"/>
</dbReference>
<geneLocation type="plasmid" evidence="4 5">
    <name>pDAETH-2</name>
</geneLocation>
<dbReference type="InterPro" id="IPR050107">
    <property type="entry name" value="ABC_carbohydrate_import_ATPase"/>
</dbReference>
<dbReference type="PANTHER" id="PTHR43790">
    <property type="entry name" value="CARBOHYDRATE TRANSPORT ATP-BINDING PROTEIN MG119-RELATED"/>
    <property type="match status" value="1"/>
</dbReference>
<keyword evidence="5" id="KW-1185">Reference proteome</keyword>
<evidence type="ECO:0000313" key="5">
    <source>
        <dbReference type="Proteomes" id="UP001064971"/>
    </source>
</evidence>
<dbReference type="InterPro" id="IPR027417">
    <property type="entry name" value="P-loop_NTPase"/>
</dbReference>
<dbReference type="Proteomes" id="UP001064971">
    <property type="component" value="Plasmid pDAETH-2"/>
</dbReference>
<keyword evidence="1" id="KW-0547">Nucleotide-binding</keyword>
<keyword evidence="2 4" id="KW-0067">ATP-binding</keyword>
<dbReference type="SUPFAM" id="SSF52540">
    <property type="entry name" value="P-loop containing nucleoside triphosphate hydrolases"/>
    <property type="match status" value="2"/>
</dbReference>
<gene>
    <name evidence="4" type="ORF">DAETH_42470</name>
</gene>
<dbReference type="CDD" id="cd03216">
    <property type="entry name" value="ABC_Carb_Monos_I"/>
    <property type="match status" value="1"/>
</dbReference>
<reference evidence="4" key="1">
    <citation type="submission" date="2022-07" db="EMBL/GenBank/DDBJ databases">
        <title>Complete Genome Sequence of the Radioresistant Bacterium Deinococcus aetherius ST0316, Isolated from the Air Dust collected in Lower Stratosphere above Japan.</title>
        <authorList>
            <person name="Satoh K."/>
            <person name="Hagiwara K."/>
            <person name="Katsumata K."/>
            <person name="Kubo A."/>
            <person name="Yokobori S."/>
            <person name="Yamagishi A."/>
            <person name="Oono Y."/>
            <person name="Narumi I."/>
        </authorList>
    </citation>
    <scope>NUCLEOTIDE SEQUENCE</scope>
    <source>
        <strain evidence="4">ST0316</strain>
        <plasmid evidence="4">pDAETH-2</plasmid>
    </source>
</reference>
<dbReference type="PANTHER" id="PTHR43790:SF4">
    <property type="entry name" value="GUANOSINE IMPORT ATP-BINDING PROTEIN NUPO"/>
    <property type="match status" value="1"/>
</dbReference>
<sequence length="509" mass="54341">MAPRTRPADAAGPPVLRLRGITKRFPGVTANDHVSLEVHAGEVLGLLGENGAGKSTLVSILYGLYRPDEGDILMDGREVRLTSPAQALRLGIGLVPQHPLLVERHTVAENLALGAGGAWLPVRRVTPRLRELSRAYGLEVDPNAPVHTLSPGEKQRVEILRALLGGARVLILDEPTSVLTPQEAEGLFRVMRELRASGKSLIFISHKLGEVLDICDRTVVLRRGRVVGGLPIAEATQAKLAELMVGRGVNFERRRVTGRLGPVLLGVRDLQGRGERGHLALRVVSFDLHAGEVLGVAGVAGNGQTELVEVLAGLRPTSGGEITLGGQPLTGDPARRFSQGVAHIPEDRLHTGTVPTMSVSENLVLREHGQAPFSRGGLRDIAAQDDFARRMVDRYGVSTPGIHTPSRLLSGGNIQKLILARELAENAQLILAVHPTYGLDIGATEQVHGELLRRAEGGAGVLLVGEDLDELLLLCDRIAVMVHGELLGPFDAARTSREELGLRMTGGAA</sequence>
<dbReference type="InterPro" id="IPR003439">
    <property type="entry name" value="ABC_transporter-like_ATP-bd"/>
</dbReference>
<name>A0ABM8AKC4_9DEIO</name>
<accession>A0ABM8AKC4</accession>
<feature type="domain" description="AAA+ ATPase" evidence="3">
    <location>
        <begin position="290"/>
        <end position="485"/>
    </location>
</feature>
<dbReference type="Pfam" id="PF00005">
    <property type="entry name" value="ABC_tran"/>
    <property type="match status" value="2"/>
</dbReference>
<dbReference type="SMART" id="SM00382">
    <property type="entry name" value="AAA"/>
    <property type="match status" value="2"/>
</dbReference>